<comment type="caution">
    <text evidence="2">The sequence shown here is derived from an EMBL/GenBank/DDBJ whole genome shotgun (WGS) entry which is preliminary data.</text>
</comment>
<accession>A0A2P4Q926</accession>
<protein>
    <submittedName>
        <fullName evidence="2">Uncharacterized protein</fullName>
    </submittedName>
</protein>
<feature type="transmembrane region" description="Helical" evidence="1">
    <location>
        <begin position="43"/>
        <end position="66"/>
    </location>
</feature>
<keyword evidence="1" id="KW-1133">Transmembrane helix</keyword>
<reference evidence="2 3" key="1">
    <citation type="journal article" date="2013" name="Proc. Natl. Acad. Sci. U.S.A.">
        <title>Genome of an arbuscular mycorrhizal fungus provides insight into the oldest plant symbiosis.</title>
        <authorList>
            <person name="Tisserant E."/>
            <person name="Malbreil M."/>
            <person name="Kuo A."/>
            <person name="Kohler A."/>
            <person name="Symeonidi A."/>
            <person name="Balestrini R."/>
            <person name="Charron P."/>
            <person name="Duensing N."/>
            <person name="Frei Dit Frey N."/>
            <person name="Gianinazzi-Pearson V."/>
            <person name="Gilbert L.B."/>
            <person name="Handa Y."/>
            <person name="Herr J.R."/>
            <person name="Hijri M."/>
            <person name="Koul R."/>
            <person name="Kawaguchi M."/>
            <person name="Krajinski F."/>
            <person name="Lammers P.J."/>
            <person name="Masclaux F.G."/>
            <person name="Murat C."/>
            <person name="Morin E."/>
            <person name="Ndikumana S."/>
            <person name="Pagni M."/>
            <person name="Petitpierre D."/>
            <person name="Requena N."/>
            <person name="Rosikiewicz P."/>
            <person name="Riley R."/>
            <person name="Saito K."/>
            <person name="San Clemente H."/>
            <person name="Shapiro H."/>
            <person name="van Tuinen D."/>
            <person name="Becard G."/>
            <person name="Bonfante P."/>
            <person name="Paszkowski U."/>
            <person name="Shachar-Hill Y.Y."/>
            <person name="Tuskan G.A."/>
            <person name="Young P.W."/>
            <person name="Sanders I.R."/>
            <person name="Henrissat B."/>
            <person name="Rensing S.A."/>
            <person name="Grigoriev I.V."/>
            <person name="Corradi N."/>
            <person name="Roux C."/>
            <person name="Martin F."/>
        </authorList>
    </citation>
    <scope>NUCLEOTIDE SEQUENCE [LARGE SCALE GENOMIC DNA]</scope>
    <source>
        <strain evidence="2 3">DAOM 197198</strain>
    </source>
</reference>
<sequence>MLDILSVTPCILLNKMVQFCILSLAFSNLLSKFRNLGIPGLKLRLLLAFLASNSASFLLRSVFLIFKLSILVLNLRKLLPY</sequence>
<reference evidence="2 3" key="2">
    <citation type="journal article" date="2018" name="New Phytol.">
        <title>High intraspecific genome diversity in the model arbuscular mycorrhizal symbiont Rhizophagus irregularis.</title>
        <authorList>
            <person name="Chen E.C.H."/>
            <person name="Morin E."/>
            <person name="Beaudet D."/>
            <person name="Noel J."/>
            <person name="Yildirir G."/>
            <person name="Ndikumana S."/>
            <person name="Charron P."/>
            <person name="St-Onge C."/>
            <person name="Giorgi J."/>
            <person name="Kruger M."/>
            <person name="Marton T."/>
            <person name="Ropars J."/>
            <person name="Grigoriev I.V."/>
            <person name="Hainaut M."/>
            <person name="Henrissat B."/>
            <person name="Roux C."/>
            <person name="Martin F."/>
            <person name="Corradi N."/>
        </authorList>
    </citation>
    <scope>NUCLEOTIDE SEQUENCE [LARGE SCALE GENOMIC DNA]</scope>
    <source>
        <strain evidence="2 3">DAOM 197198</strain>
    </source>
</reference>
<dbReference type="EMBL" id="AUPC02000075">
    <property type="protein sequence ID" value="POG74131.1"/>
    <property type="molecule type" value="Genomic_DNA"/>
</dbReference>
<dbReference type="AlphaFoldDB" id="A0A2P4Q926"/>
<feature type="transmembrane region" description="Helical" evidence="1">
    <location>
        <begin position="12"/>
        <end position="31"/>
    </location>
</feature>
<name>A0A2P4Q926_RHIID</name>
<keyword evidence="1" id="KW-0812">Transmembrane</keyword>
<evidence type="ECO:0000313" key="3">
    <source>
        <dbReference type="Proteomes" id="UP000018888"/>
    </source>
</evidence>
<evidence type="ECO:0000313" key="2">
    <source>
        <dbReference type="EMBL" id="POG74131.1"/>
    </source>
</evidence>
<evidence type="ECO:0000256" key="1">
    <source>
        <dbReference type="SAM" id="Phobius"/>
    </source>
</evidence>
<dbReference type="Proteomes" id="UP000018888">
    <property type="component" value="Unassembled WGS sequence"/>
</dbReference>
<gene>
    <name evidence="2" type="ORF">GLOIN_2v1579731</name>
</gene>
<organism evidence="2 3">
    <name type="scientific">Rhizophagus irregularis (strain DAOM 181602 / DAOM 197198 / MUCL 43194)</name>
    <name type="common">Arbuscular mycorrhizal fungus</name>
    <name type="synonym">Glomus intraradices</name>
    <dbReference type="NCBI Taxonomy" id="747089"/>
    <lineage>
        <taxon>Eukaryota</taxon>
        <taxon>Fungi</taxon>
        <taxon>Fungi incertae sedis</taxon>
        <taxon>Mucoromycota</taxon>
        <taxon>Glomeromycotina</taxon>
        <taxon>Glomeromycetes</taxon>
        <taxon>Glomerales</taxon>
        <taxon>Glomeraceae</taxon>
        <taxon>Rhizophagus</taxon>
    </lineage>
</organism>
<keyword evidence="1" id="KW-0472">Membrane</keyword>
<keyword evidence="3" id="KW-1185">Reference proteome</keyword>
<proteinExistence type="predicted"/>